<evidence type="ECO:0000256" key="3">
    <source>
        <dbReference type="ARBA" id="ARBA00022970"/>
    </source>
</evidence>
<comment type="similarity">
    <text evidence="1">Belongs to the leucine-binding protein family.</text>
</comment>
<dbReference type="PANTHER" id="PTHR30483">
    <property type="entry name" value="LEUCINE-SPECIFIC-BINDING PROTEIN"/>
    <property type="match status" value="1"/>
</dbReference>
<accession>A0A1Y5SDW5</accession>
<evidence type="ECO:0000256" key="1">
    <source>
        <dbReference type="ARBA" id="ARBA00010062"/>
    </source>
</evidence>
<sequence length="393" mass="42766">MKRILSVLITTFAASISASAQEADNITIGYLHPAERLQTLSLLDRPTEDLGISGARLGLDDNNTTGQFTGQVYTLETAPVSGAADAEAAVQQVADAGAGWIVADLEAEALLAVADAAAARDMLVLNTGAPDDALRGEMCRANVIHVAPSRAMLADALAQYLAWKKWPRWFLLKGSHPEDEAFAQALGRAADRFGGRIVEERIYEDTGGARTTDSGHIQVQQRMPVFTQGAPDHDVVLVADENEVFGTYVPYHTWDPRPVMGTAGLEPTVWSPAHEQWAGIQVQNRFVDGYGRRMQAEDMLAWMAVRMIGEAATRTNSAEPEAIRSYLLGPDFTLAAFKGEALSLRDWDLQLRQPILLADDKTVVSVSPQEGFLHPTSFLDTLGYDRAESECEL</sequence>
<dbReference type="EMBL" id="FWFV01000003">
    <property type="protein sequence ID" value="SLN36939.1"/>
    <property type="molecule type" value="Genomic_DNA"/>
</dbReference>
<feature type="signal peptide" evidence="4">
    <location>
        <begin position="1"/>
        <end position="20"/>
    </location>
</feature>
<dbReference type="Gene3D" id="3.40.50.2300">
    <property type="match status" value="2"/>
</dbReference>
<evidence type="ECO:0000256" key="4">
    <source>
        <dbReference type="SAM" id="SignalP"/>
    </source>
</evidence>
<gene>
    <name evidence="6" type="ORF">PAM7066_01574</name>
</gene>
<dbReference type="InterPro" id="IPR022478">
    <property type="entry name" value="ABC_transptr_sub-bd_PQQ"/>
</dbReference>
<name>A0A1Y5SDW5_9RHOB</name>
<dbReference type="PANTHER" id="PTHR30483:SF6">
    <property type="entry name" value="PERIPLASMIC BINDING PROTEIN OF ABC TRANSPORTER FOR NATURAL AMINO ACIDS"/>
    <property type="match status" value="1"/>
</dbReference>
<keyword evidence="3" id="KW-0029">Amino-acid transport</keyword>
<feature type="domain" description="Leucine-binding protein" evidence="5">
    <location>
        <begin position="53"/>
        <end position="329"/>
    </location>
</feature>
<protein>
    <recommendedName>
        <fullName evidence="5">Leucine-binding protein domain-containing protein</fullName>
    </recommendedName>
</protein>
<keyword evidence="2 4" id="KW-0732">Signal</keyword>
<dbReference type="RefSeq" id="WP_085853568.1">
    <property type="nucleotide sequence ID" value="NZ_FOPF01000003.1"/>
</dbReference>
<dbReference type="Proteomes" id="UP000193870">
    <property type="component" value="Unassembled WGS sequence"/>
</dbReference>
<dbReference type="STRING" id="315423.SAMN04488020_103292"/>
<dbReference type="InterPro" id="IPR028081">
    <property type="entry name" value="Leu-bd"/>
</dbReference>
<proteinExistence type="inferred from homology"/>
<reference evidence="6 7" key="1">
    <citation type="submission" date="2017-03" db="EMBL/GenBank/DDBJ databases">
        <authorList>
            <person name="Afonso C.L."/>
            <person name="Miller P.J."/>
            <person name="Scott M.A."/>
            <person name="Spackman E."/>
            <person name="Goraichik I."/>
            <person name="Dimitrov K.M."/>
            <person name="Suarez D.L."/>
            <person name="Swayne D.E."/>
        </authorList>
    </citation>
    <scope>NUCLEOTIDE SEQUENCE [LARGE SCALE GENOMIC DNA]</scope>
    <source>
        <strain evidence="6 7">CECT 7066</strain>
    </source>
</reference>
<keyword evidence="3" id="KW-0813">Transport</keyword>
<dbReference type="NCBIfam" id="TIGR03863">
    <property type="entry name" value="PQQ_ABC_bind"/>
    <property type="match status" value="1"/>
</dbReference>
<keyword evidence="7" id="KW-1185">Reference proteome</keyword>
<evidence type="ECO:0000313" key="6">
    <source>
        <dbReference type="EMBL" id="SLN36939.1"/>
    </source>
</evidence>
<dbReference type="SUPFAM" id="SSF53822">
    <property type="entry name" value="Periplasmic binding protein-like I"/>
    <property type="match status" value="1"/>
</dbReference>
<organism evidence="6 7">
    <name type="scientific">Palleronia marisminoris</name>
    <dbReference type="NCBI Taxonomy" id="315423"/>
    <lineage>
        <taxon>Bacteria</taxon>
        <taxon>Pseudomonadati</taxon>
        <taxon>Pseudomonadota</taxon>
        <taxon>Alphaproteobacteria</taxon>
        <taxon>Rhodobacterales</taxon>
        <taxon>Roseobacteraceae</taxon>
        <taxon>Palleronia</taxon>
    </lineage>
</organism>
<evidence type="ECO:0000256" key="2">
    <source>
        <dbReference type="ARBA" id="ARBA00022729"/>
    </source>
</evidence>
<feature type="chain" id="PRO_5010990806" description="Leucine-binding protein domain-containing protein" evidence="4">
    <location>
        <begin position="21"/>
        <end position="393"/>
    </location>
</feature>
<dbReference type="InterPro" id="IPR051010">
    <property type="entry name" value="BCAA_transport"/>
</dbReference>
<dbReference type="GO" id="GO:0006865">
    <property type="term" value="P:amino acid transport"/>
    <property type="evidence" value="ECO:0007669"/>
    <property type="project" value="UniProtKB-KW"/>
</dbReference>
<dbReference type="InterPro" id="IPR028082">
    <property type="entry name" value="Peripla_BP_I"/>
</dbReference>
<evidence type="ECO:0000313" key="7">
    <source>
        <dbReference type="Proteomes" id="UP000193870"/>
    </source>
</evidence>
<dbReference type="OrthoDB" id="5341635at2"/>
<dbReference type="CDD" id="cd06268">
    <property type="entry name" value="PBP1_ABC_transporter_LIVBP-like"/>
    <property type="match status" value="1"/>
</dbReference>
<evidence type="ECO:0000259" key="5">
    <source>
        <dbReference type="Pfam" id="PF13458"/>
    </source>
</evidence>
<dbReference type="AlphaFoldDB" id="A0A1Y5SDW5"/>
<dbReference type="Pfam" id="PF13458">
    <property type="entry name" value="Peripla_BP_6"/>
    <property type="match status" value="1"/>
</dbReference>